<keyword evidence="3 8" id="KW-0349">Heme</keyword>
<keyword evidence="7 8" id="KW-0408">Iron</keyword>
<dbReference type="SUPFAM" id="SSF46626">
    <property type="entry name" value="Cytochrome c"/>
    <property type="match status" value="1"/>
</dbReference>
<evidence type="ECO:0000259" key="10">
    <source>
        <dbReference type="PROSITE" id="PS51007"/>
    </source>
</evidence>
<feature type="signal peptide" evidence="9">
    <location>
        <begin position="1"/>
        <end position="24"/>
    </location>
</feature>
<dbReference type="PROSITE" id="PS51007">
    <property type="entry name" value="CYTC"/>
    <property type="match status" value="1"/>
</dbReference>
<reference evidence="11" key="1">
    <citation type="submission" date="2023-07" db="EMBL/GenBank/DDBJ databases">
        <authorList>
            <person name="Kim M."/>
        </authorList>
    </citation>
    <scope>NUCLEOTIDE SEQUENCE</scope>
    <source>
        <strain evidence="11">BIUV-7</strain>
    </source>
</reference>
<accession>A0ABT8Y6J6</accession>
<keyword evidence="12" id="KW-1185">Reference proteome</keyword>
<dbReference type="Pfam" id="PF13442">
    <property type="entry name" value="Cytochrome_CBB3"/>
    <property type="match status" value="1"/>
</dbReference>
<proteinExistence type="predicted"/>
<dbReference type="PANTHER" id="PTHR35008">
    <property type="entry name" value="BLL4482 PROTEIN-RELATED"/>
    <property type="match status" value="1"/>
</dbReference>
<comment type="cofactor">
    <cofactor evidence="1">
        <name>heme c</name>
        <dbReference type="ChEBI" id="CHEBI:61717"/>
    </cofactor>
</comment>
<comment type="caution">
    <text evidence="11">The sequence shown here is derived from an EMBL/GenBank/DDBJ whole genome shotgun (WGS) entry which is preliminary data.</text>
</comment>
<evidence type="ECO:0000256" key="7">
    <source>
        <dbReference type="ARBA" id="ARBA00023004"/>
    </source>
</evidence>
<keyword evidence="2" id="KW-0813">Transport</keyword>
<keyword evidence="9" id="KW-0732">Signal</keyword>
<evidence type="ECO:0000313" key="12">
    <source>
        <dbReference type="Proteomes" id="UP001169764"/>
    </source>
</evidence>
<dbReference type="Gene3D" id="1.10.760.10">
    <property type="entry name" value="Cytochrome c-like domain"/>
    <property type="match status" value="1"/>
</dbReference>
<evidence type="ECO:0000256" key="1">
    <source>
        <dbReference type="ARBA" id="ARBA00001926"/>
    </source>
</evidence>
<keyword evidence="4" id="KW-0679">Respiratory chain</keyword>
<sequence>MTKTHLRIAAALVAMLLIAHPGRADEPGPGGQKVPKPVTGEQVYRTVCQSCHMADGKGAEGAGRMPALAANPRLAAAAYPIVMIAKGRGAMPGFVGTLSPAQAANVVTYIRTHFGNAYAAPVTEAEVKALYGAPPPAER</sequence>
<dbReference type="InterPro" id="IPR008168">
    <property type="entry name" value="Cyt_C_IC"/>
</dbReference>
<organism evidence="11 12">
    <name type="scientific">Sphingomonas natans</name>
    <dbReference type="NCBI Taxonomy" id="3063330"/>
    <lineage>
        <taxon>Bacteria</taxon>
        <taxon>Pseudomonadati</taxon>
        <taxon>Pseudomonadota</taxon>
        <taxon>Alphaproteobacteria</taxon>
        <taxon>Sphingomonadales</taxon>
        <taxon>Sphingomonadaceae</taxon>
        <taxon>Sphingomonas</taxon>
    </lineage>
</organism>
<dbReference type="InterPro" id="IPR051459">
    <property type="entry name" value="Cytochrome_c-type_DH"/>
</dbReference>
<evidence type="ECO:0000256" key="8">
    <source>
        <dbReference type="PROSITE-ProRule" id="PRU00433"/>
    </source>
</evidence>
<dbReference type="PANTHER" id="PTHR35008:SF9">
    <property type="entry name" value="CYTOCHROME C DOMAIN-CONTAINING PROTEIN"/>
    <property type="match status" value="1"/>
</dbReference>
<dbReference type="RefSeq" id="WP_303540737.1">
    <property type="nucleotide sequence ID" value="NZ_JAUOTP010000002.1"/>
</dbReference>
<evidence type="ECO:0000256" key="4">
    <source>
        <dbReference type="ARBA" id="ARBA00022660"/>
    </source>
</evidence>
<name>A0ABT8Y6J6_9SPHN</name>
<keyword evidence="6" id="KW-0249">Electron transport</keyword>
<dbReference type="EMBL" id="JAUOTP010000002">
    <property type="protein sequence ID" value="MDO6413948.1"/>
    <property type="molecule type" value="Genomic_DNA"/>
</dbReference>
<keyword evidence="5 8" id="KW-0479">Metal-binding</keyword>
<evidence type="ECO:0000256" key="2">
    <source>
        <dbReference type="ARBA" id="ARBA00022448"/>
    </source>
</evidence>
<gene>
    <name evidence="11" type="ORF">Q4F19_06105</name>
</gene>
<protein>
    <submittedName>
        <fullName evidence="11">Cytochrome c</fullName>
    </submittedName>
</protein>
<evidence type="ECO:0000256" key="6">
    <source>
        <dbReference type="ARBA" id="ARBA00022982"/>
    </source>
</evidence>
<evidence type="ECO:0000313" key="11">
    <source>
        <dbReference type="EMBL" id="MDO6413948.1"/>
    </source>
</evidence>
<dbReference type="InterPro" id="IPR009056">
    <property type="entry name" value="Cyt_c-like_dom"/>
</dbReference>
<feature type="domain" description="Cytochrome c" evidence="10">
    <location>
        <begin position="35"/>
        <end position="114"/>
    </location>
</feature>
<evidence type="ECO:0000256" key="3">
    <source>
        <dbReference type="ARBA" id="ARBA00022617"/>
    </source>
</evidence>
<evidence type="ECO:0000256" key="9">
    <source>
        <dbReference type="SAM" id="SignalP"/>
    </source>
</evidence>
<dbReference type="InterPro" id="IPR036909">
    <property type="entry name" value="Cyt_c-like_dom_sf"/>
</dbReference>
<dbReference type="Proteomes" id="UP001169764">
    <property type="component" value="Unassembled WGS sequence"/>
</dbReference>
<evidence type="ECO:0000256" key="5">
    <source>
        <dbReference type="ARBA" id="ARBA00022723"/>
    </source>
</evidence>
<dbReference type="PRINTS" id="PR00605">
    <property type="entry name" value="CYTCHROMECIC"/>
</dbReference>
<feature type="chain" id="PRO_5045211645" evidence="9">
    <location>
        <begin position="25"/>
        <end position="139"/>
    </location>
</feature>